<organism evidence="1 2">
    <name type="scientific">Corynebacterium striatum</name>
    <dbReference type="NCBI Taxonomy" id="43770"/>
    <lineage>
        <taxon>Bacteria</taxon>
        <taxon>Bacillati</taxon>
        <taxon>Actinomycetota</taxon>
        <taxon>Actinomycetes</taxon>
        <taxon>Mycobacteriales</taxon>
        <taxon>Corynebacteriaceae</taxon>
        <taxon>Corynebacterium</taxon>
    </lineage>
</organism>
<reference evidence="1 2" key="1">
    <citation type="submission" date="2021-01" db="EMBL/GenBank/DDBJ databases">
        <title>FDA dAtabase for Regulatory Grade micrObial Sequences (FDA-ARGOS): Supporting development and validation of Infectious Disease Dx tests.</title>
        <authorList>
            <person name="Sproer C."/>
            <person name="Gronow S."/>
            <person name="Severitt S."/>
            <person name="Schroder I."/>
            <person name="Tallon L."/>
            <person name="Sadzewicz L."/>
            <person name="Zhao X."/>
            <person name="Boylan J."/>
            <person name="Ott S."/>
            <person name="Bowen H."/>
            <person name="Vavikolanu K."/>
            <person name="Mehta A."/>
            <person name="Aluvathingal J."/>
            <person name="Nadendla S."/>
            <person name="Lowell S."/>
            <person name="Myers T."/>
            <person name="Yan Y."/>
            <person name="Sichtig H."/>
        </authorList>
    </citation>
    <scope>NUCLEOTIDE SEQUENCE [LARGE SCALE GENOMIC DNA]</scope>
    <source>
        <strain evidence="1 2">FDAARGOS_1115</strain>
    </source>
</reference>
<evidence type="ECO:0008006" key="3">
    <source>
        <dbReference type="Google" id="ProtNLM"/>
    </source>
</evidence>
<keyword evidence="2" id="KW-1185">Reference proteome</keyword>
<name>A0ABX7DI99_CORST</name>
<dbReference type="EMBL" id="CP068158">
    <property type="protein sequence ID" value="QQU78310.1"/>
    <property type="molecule type" value="Genomic_DNA"/>
</dbReference>
<accession>A0ABX7DI99</accession>
<dbReference type="SUPFAM" id="SSF53213">
    <property type="entry name" value="LigB-like"/>
    <property type="match status" value="1"/>
</dbReference>
<protein>
    <recommendedName>
        <fullName evidence="3">Dioxygenase</fullName>
    </recommendedName>
</protein>
<proteinExistence type="predicted"/>
<evidence type="ECO:0000313" key="1">
    <source>
        <dbReference type="EMBL" id="QQU78310.1"/>
    </source>
</evidence>
<gene>
    <name evidence="1" type="ORF">I6I72_07160</name>
</gene>
<dbReference type="Proteomes" id="UP000595757">
    <property type="component" value="Chromosome"/>
</dbReference>
<dbReference type="Gene3D" id="3.40.830.10">
    <property type="entry name" value="LigB-like"/>
    <property type="match status" value="1"/>
</dbReference>
<sequence length="127" mass="14075">MYFTFKVTRPAGAIFDLRERAIPLADQHRRWQPSDGPMPALFVSHSAYAGHHLDAFDEWAAHAIHAGDVDKLMAYMDKAPGARIAHSTADHYVPLLLTMGAADDPRTAKTVFTRRGLGNHIRSIQVA</sequence>
<evidence type="ECO:0000313" key="2">
    <source>
        <dbReference type="Proteomes" id="UP000595757"/>
    </source>
</evidence>